<evidence type="ECO:0000313" key="2">
    <source>
        <dbReference type="EMBL" id="ENW06796.1"/>
    </source>
</evidence>
<keyword evidence="1" id="KW-0472">Membrane</keyword>
<evidence type="ECO:0000313" key="3">
    <source>
        <dbReference type="Proteomes" id="UP000017670"/>
    </source>
</evidence>
<evidence type="ECO:0000256" key="1">
    <source>
        <dbReference type="SAM" id="Phobius"/>
    </source>
</evidence>
<comment type="caution">
    <text evidence="2">The sequence shown here is derived from an EMBL/GenBank/DDBJ whole genome shotgun (WGS) entry which is preliminary data.</text>
</comment>
<dbReference type="HOGENOM" id="CLU_1640098_0_0_6"/>
<feature type="transmembrane region" description="Helical" evidence="1">
    <location>
        <begin position="135"/>
        <end position="155"/>
    </location>
</feature>
<sequence>MVISHVHFGYAENLPYNYSQLYALETNEYLNGEYVKTDQELEQDGFTSSGLTRYQETVKAYADTLHKKAVTFGEADKAPDLPLEVTHDHVRAATHLISNSFGKDKASPWWVVSQVSEYLLTATSAFALGNTAKAWGTPVFVISAVVAGILIAVRLSNTKSK</sequence>
<proteinExistence type="predicted"/>
<reference evidence="2 3" key="1">
    <citation type="submission" date="2013-02" db="EMBL/GenBank/DDBJ databases">
        <title>The Genome Sequence of Acinetobacter beijerinckii CIP 110307.</title>
        <authorList>
            <consortium name="The Broad Institute Genome Sequencing Platform"/>
            <consortium name="The Broad Institute Genome Sequencing Center for Infectious Disease"/>
            <person name="Cerqueira G."/>
            <person name="Feldgarden M."/>
            <person name="Courvalin P."/>
            <person name="Perichon B."/>
            <person name="Grillot-Courvalin C."/>
            <person name="Clermont D."/>
            <person name="Rocha E."/>
            <person name="Yoon E.-J."/>
            <person name="Nemec A."/>
            <person name="Walker B."/>
            <person name="Young S.K."/>
            <person name="Zeng Q."/>
            <person name="Gargeya S."/>
            <person name="Fitzgerald M."/>
            <person name="Haas B."/>
            <person name="Abouelleil A."/>
            <person name="Alvarado L."/>
            <person name="Arachchi H.M."/>
            <person name="Berlin A.M."/>
            <person name="Chapman S.B."/>
            <person name="Dewar J."/>
            <person name="Goldberg J."/>
            <person name="Griggs A."/>
            <person name="Gujja S."/>
            <person name="Hansen M."/>
            <person name="Howarth C."/>
            <person name="Imamovic A."/>
            <person name="Larimer J."/>
            <person name="McCowan C."/>
            <person name="Murphy C."/>
            <person name="Neiman D."/>
            <person name="Pearson M."/>
            <person name="Priest M."/>
            <person name="Roberts A."/>
            <person name="Saif S."/>
            <person name="Shea T."/>
            <person name="Sisk P."/>
            <person name="Sykes S."/>
            <person name="Wortman J."/>
            <person name="Nusbaum C."/>
            <person name="Birren B."/>
        </authorList>
    </citation>
    <scope>NUCLEOTIDE SEQUENCE [LARGE SCALE GENOMIC DNA]</scope>
    <source>
        <strain evidence="2 3">CIP 110307</strain>
    </source>
</reference>
<gene>
    <name evidence="2" type="ORF">F933_01247</name>
</gene>
<keyword evidence="1" id="KW-0812">Transmembrane</keyword>
<accession>N9FPC4</accession>
<dbReference type="STRING" id="262668.GCA_000931715_01244"/>
<dbReference type="EMBL" id="APQL01000005">
    <property type="protein sequence ID" value="ENW06796.1"/>
    <property type="molecule type" value="Genomic_DNA"/>
</dbReference>
<name>N9FPC4_9GAMM</name>
<protein>
    <submittedName>
        <fullName evidence="2">Uncharacterized protein</fullName>
    </submittedName>
</protein>
<dbReference type="PATRIC" id="fig|1217648.3.peg.1235"/>
<keyword evidence="3" id="KW-1185">Reference proteome</keyword>
<keyword evidence="1" id="KW-1133">Transmembrane helix</keyword>
<organism evidence="2 3">
    <name type="scientific">Acinetobacter beijerinckii CIP 110307</name>
    <dbReference type="NCBI Taxonomy" id="1217648"/>
    <lineage>
        <taxon>Bacteria</taxon>
        <taxon>Pseudomonadati</taxon>
        <taxon>Pseudomonadota</taxon>
        <taxon>Gammaproteobacteria</taxon>
        <taxon>Moraxellales</taxon>
        <taxon>Moraxellaceae</taxon>
        <taxon>Acinetobacter</taxon>
    </lineage>
</organism>
<dbReference type="AlphaFoldDB" id="N9FPC4"/>
<dbReference type="Proteomes" id="UP000017670">
    <property type="component" value="Unassembled WGS sequence"/>
</dbReference>